<dbReference type="InterPro" id="IPR050300">
    <property type="entry name" value="GDXG_lipolytic_enzyme"/>
</dbReference>
<dbReference type="PANTHER" id="PTHR48081:SF8">
    <property type="entry name" value="ALPHA_BETA HYDROLASE FOLD-3 DOMAIN-CONTAINING PROTEIN-RELATED"/>
    <property type="match status" value="1"/>
</dbReference>
<keyword evidence="4" id="KW-1185">Reference proteome</keyword>
<dbReference type="Gene3D" id="3.40.50.1820">
    <property type="entry name" value="alpha/beta hydrolase"/>
    <property type="match status" value="1"/>
</dbReference>
<dbReference type="OrthoDB" id="3206739at2"/>
<protein>
    <submittedName>
        <fullName evidence="3">Alpha/beta hydrolase</fullName>
    </submittedName>
</protein>
<dbReference type="EMBL" id="SSXH01000254">
    <property type="protein sequence ID" value="THJ74379.1"/>
    <property type="molecule type" value="Genomic_DNA"/>
</dbReference>
<organism evidence="3 4">
    <name type="scientific">Candidatus Frankia alpina</name>
    <dbReference type="NCBI Taxonomy" id="2699483"/>
    <lineage>
        <taxon>Bacteria</taxon>
        <taxon>Bacillati</taxon>
        <taxon>Actinomycetota</taxon>
        <taxon>Actinomycetes</taxon>
        <taxon>Frankiales</taxon>
        <taxon>Frankiaceae</taxon>
        <taxon>Frankia</taxon>
    </lineage>
</organism>
<sequence length="328" mass="34642">MVLEDRIDAQLLDRHLNPAARTGLGRLWDGPGTIQLTDVLVPATDGPAGPAGPDVPVRVFRPMAADVPAPVVLFVHGGGFTAGELEQFDAQCEWYAHAAAAVTVSVGYRLAPQHPYPAALRDVRAVWRWLHNADTDSDADGLRRGDVAAELGIDPARSAIVGSSAGAAIAAGLALYLRDHHEPLPALLLLHAPVLDDRHTTPSSHAITDPRTWHRSGSQRSWASYLGPAAAPGADVPPYAAPARAASLAGLPPTFLISGDLELARDEVLDFASRLAQADVPVELHLYPGATHGFDVVVPEAAVSRASRRAQTEALVRALHPARSAPPR</sequence>
<dbReference type="Proteomes" id="UP000305282">
    <property type="component" value="Unassembled WGS sequence"/>
</dbReference>
<evidence type="ECO:0000313" key="4">
    <source>
        <dbReference type="Proteomes" id="UP000305282"/>
    </source>
</evidence>
<dbReference type="GO" id="GO:0016787">
    <property type="term" value="F:hydrolase activity"/>
    <property type="evidence" value="ECO:0007669"/>
    <property type="project" value="UniProtKB-KW"/>
</dbReference>
<keyword evidence="1 3" id="KW-0378">Hydrolase</keyword>
<reference evidence="3 4" key="1">
    <citation type="submission" date="2019-04" db="EMBL/GenBank/DDBJ databases">
        <title>Draft genome sequences for three unisolated Alnus-infective Frankia Sp+ strains, AgTrS, AiOr and AvVan, the first sequenced Frankia strains able to sporulate in-planta.</title>
        <authorList>
            <person name="Bethencourt L."/>
            <person name="Vautrin F."/>
            <person name="Taib N."/>
            <person name="Dubost A."/>
            <person name="Castro-Garcia L."/>
            <person name="Imbaud O."/>
            <person name="Abrouk D."/>
            <person name="Fournier P."/>
            <person name="Briolay J."/>
            <person name="Nguyen A."/>
            <person name="Normand P."/>
            <person name="Fernandez M.P."/>
            <person name="Brochier-Armanet C."/>
            <person name="Herrera-Belaroussi A."/>
        </authorList>
    </citation>
    <scope>NUCLEOTIDE SEQUENCE [LARGE SCALE GENOMIC DNA]</scope>
    <source>
        <strain evidence="3 4">AvVan</strain>
    </source>
</reference>
<dbReference type="SUPFAM" id="SSF53474">
    <property type="entry name" value="alpha/beta-Hydrolases"/>
    <property type="match status" value="1"/>
</dbReference>
<evidence type="ECO:0000259" key="2">
    <source>
        <dbReference type="Pfam" id="PF07859"/>
    </source>
</evidence>
<dbReference type="InterPro" id="IPR013094">
    <property type="entry name" value="AB_hydrolase_3"/>
</dbReference>
<dbReference type="AlphaFoldDB" id="A0A4V6S8E3"/>
<dbReference type="Pfam" id="PF07859">
    <property type="entry name" value="Abhydrolase_3"/>
    <property type="match status" value="1"/>
</dbReference>
<accession>A0A4V6S8E3</accession>
<proteinExistence type="predicted"/>
<dbReference type="RefSeq" id="WP_136448202.1">
    <property type="nucleotide sequence ID" value="NZ_SSXH01000254.1"/>
</dbReference>
<evidence type="ECO:0000313" key="3">
    <source>
        <dbReference type="EMBL" id="THJ74379.1"/>
    </source>
</evidence>
<dbReference type="PANTHER" id="PTHR48081">
    <property type="entry name" value="AB HYDROLASE SUPERFAMILY PROTEIN C4A8.06C"/>
    <property type="match status" value="1"/>
</dbReference>
<name>A0A4V6S8E3_9ACTN</name>
<gene>
    <name evidence="3" type="ORF">E7Y31_11800</name>
</gene>
<comment type="caution">
    <text evidence="3">The sequence shown here is derived from an EMBL/GenBank/DDBJ whole genome shotgun (WGS) entry which is preliminary data.</text>
</comment>
<dbReference type="InterPro" id="IPR029058">
    <property type="entry name" value="AB_hydrolase_fold"/>
</dbReference>
<feature type="domain" description="Alpha/beta hydrolase fold-3" evidence="2">
    <location>
        <begin position="72"/>
        <end position="294"/>
    </location>
</feature>
<evidence type="ECO:0000256" key="1">
    <source>
        <dbReference type="ARBA" id="ARBA00022801"/>
    </source>
</evidence>